<feature type="chain" id="PRO_5003152160" evidence="2">
    <location>
        <begin position="34"/>
        <end position="444"/>
    </location>
</feature>
<dbReference type="InterPro" id="IPR003423">
    <property type="entry name" value="OMP_efflux"/>
</dbReference>
<dbReference type="AlphaFoldDB" id="E1TEK5"/>
<dbReference type="Pfam" id="PF02321">
    <property type="entry name" value="OEP"/>
    <property type="match status" value="2"/>
</dbReference>
<dbReference type="STRING" id="640512.BC1003_4224"/>
<dbReference type="SUPFAM" id="SSF56954">
    <property type="entry name" value="Outer membrane efflux proteins (OEP)"/>
    <property type="match status" value="1"/>
</dbReference>
<dbReference type="EMBL" id="CP002218">
    <property type="protein sequence ID" value="ADN60160.1"/>
    <property type="molecule type" value="Genomic_DNA"/>
</dbReference>
<dbReference type="HOGENOM" id="CLU_012817_15_1_4"/>
<sequence>MPFTIGTPSCRRAPLRAHSLFAALLLTSITGIASITSVATHAQEAPISLDAALQAATDRSAAMGAAQASVRASSETAVRAGQLPDPVLKAGVDNLPVSGSQRFTIGQDFMTMRRIGIEQEWVSGDKRRLRSALANNMVDRERAGFLAQLANTRQQTATAWLNAVYAKKAVSLQQELVSHMAHELEATKASYRGAKATAADVTQAQAMLAQTQDQLLKAQQTFQTALISLSRWTAAPVPDVAGEPPAPQSYVSSLPVDELRQVQPVLVAASREIEVADADTAVANSDRSPNWTWGVAYQQRGGQYSNMVSIGVSIPLPVNRKNRQDRDAAEKAELGTKARLMYEDAQRQVEADIRAQSALLANGRERIANLTRSLLPAADQRVQLAAAAYSAGTGSLADTFAARRAQLDARLQVLDVQRDVSQTWAQLEYQVVPAAMSASTPVSQ</sequence>
<dbReference type="InterPro" id="IPR010131">
    <property type="entry name" value="MdtP/NodT-like"/>
</dbReference>
<evidence type="ECO:0000256" key="1">
    <source>
        <dbReference type="ARBA" id="ARBA00007613"/>
    </source>
</evidence>
<dbReference type="PANTHER" id="PTHR30203:SF24">
    <property type="entry name" value="BLR4935 PROTEIN"/>
    <property type="match status" value="1"/>
</dbReference>
<accession>E1TEK5</accession>
<feature type="signal peptide" evidence="2">
    <location>
        <begin position="1"/>
        <end position="33"/>
    </location>
</feature>
<comment type="similarity">
    <text evidence="1">Belongs to the outer membrane factor (OMF) (TC 1.B.17) family.</text>
</comment>
<gene>
    <name evidence="3" type="ordered locus">BC1003_4224</name>
</gene>
<organism evidence="3">
    <name type="scientific">Burkholderia sp. (strain CCGE1003)</name>
    <dbReference type="NCBI Taxonomy" id="640512"/>
    <lineage>
        <taxon>Bacteria</taxon>
        <taxon>Pseudomonadati</taxon>
        <taxon>Pseudomonadota</taxon>
        <taxon>Betaproteobacteria</taxon>
        <taxon>Burkholderiales</taxon>
        <taxon>Burkholderiaceae</taxon>
        <taxon>Burkholderia</taxon>
    </lineage>
</organism>
<protein>
    <submittedName>
        <fullName evidence="3">Outer membrane efflux protein</fullName>
    </submittedName>
</protein>
<reference evidence="3" key="1">
    <citation type="submission" date="2010-09" db="EMBL/GenBank/DDBJ databases">
        <title>Complete sequence of chromosome2 of Burkholderia sp. CCGE1003.</title>
        <authorList>
            <consortium name="US DOE Joint Genome Institute"/>
            <person name="Lucas S."/>
            <person name="Copeland A."/>
            <person name="Lapidus A."/>
            <person name="Cheng J.-F."/>
            <person name="Bruce D."/>
            <person name="Goodwin L."/>
            <person name="Pitluck S."/>
            <person name="Daligault H."/>
            <person name="Davenport K."/>
            <person name="Detter J.C."/>
            <person name="Han C."/>
            <person name="Tapia R."/>
            <person name="Land M."/>
            <person name="Hauser L."/>
            <person name="Jeffries C."/>
            <person name="Kyrpides N."/>
            <person name="Ivanova N."/>
            <person name="Ovchinnikova G."/>
            <person name="Martinez-Romero E."/>
            <person name="Rogel M.A."/>
            <person name="Auchtung J."/>
            <person name="Tiedje J.M."/>
            <person name="Woyke T."/>
        </authorList>
    </citation>
    <scope>NUCLEOTIDE SEQUENCE</scope>
    <source>
        <strain evidence="3">CCGE1003</strain>
    </source>
</reference>
<evidence type="ECO:0000313" key="3">
    <source>
        <dbReference type="EMBL" id="ADN60160.1"/>
    </source>
</evidence>
<keyword evidence="2" id="KW-0732">Signal</keyword>
<dbReference type="KEGG" id="bgf:BC1003_4224"/>
<name>E1TEK5_BURSG</name>
<dbReference type="OrthoDB" id="9769048at2"/>
<proteinExistence type="inferred from homology"/>
<dbReference type="PANTHER" id="PTHR30203">
    <property type="entry name" value="OUTER MEMBRANE CATION EFFLUX PROTEIN"/>
    <property type="match status" value="1"/>
</dbReference>
<evidence type="ECO:0000256" key="2">
    <source>
        <dbReference type="SAM" id="SignalP"/>
    </source>
</evidence>
<dbReference type="eggNOG" id="COG1538">
    <property type="taxonomic scope" value="Bacteria"/>
</dbReference>
<dbReference type="Gene3D" id="1.20.1600.10">
    <property type="entry name" value="Outer membrane efflux proteins (OEP)"/>
    <property type="match status" value="1"/>
</dbReference>
<dbReference type="GO" id="GO:0015562">
    <property type="term" value="F:efflux transmembrane transporter activity"/>
    <property type="evidence" value="ECO:0007669"/>
    <property type="project" value="InterPro"/>
</dbReference>